<feature type="transmembrane region" description="Helical" evidence="5">
    <location>
        <begin position="192"/>
        <end position="212"/>
    </location>
</feature>
<feature type="domain" description="Major facilitator superfamily (MFS) profile" evidence="6">
    <location>
        <begin position="89"/>
        <end position="512"/>
    </location>
</feature>
<evidence type="ECO:0000313" key="8">
    <source>
        <dbReference type="Proteomes" id="UP000483820"/>
    </source>
</evidence>
<evidence type="ECO:0000256" key="3">
    <source>
        <dbReference type="ARBA" id="ARBA00022989"/>
    </source>
</evidence>
<dbReference type="InterPro" id="IPR036259">
    <property type="entry name" value="MFS_trans_sf"/>
</dbReference>
<protein>
    <recommendedName>
        <fullName evidence="6">Major facilitator superfamily (MFS) profile domain-containing protein</fullName>
    </recommendedName>
</protein>
<dbReference type="GO" id="GO:0016020">
    <property type="term" value="C:membrane"/>
    <property type="evidence" value="ECO:0007669"/>
    <property type="project" value="UniProtKB-SubCell"/>
</dbReference>
<reference evidence="7 8" key="1">
    <citation type="submission" date="2019-12" db="EMBL/GenBank/DDBJ databases">
        <title>Chromosome-level assembly of the Caenorhabditis remanei genome.</title>
        <authorList>
            <person name="Teterina A.A."/>
            <person name="Willis J.H."/>
            <person name="Phillips P.C."/>
        </authorList>
    </citation>
    <scope>NUCLEOTIDE SEQUENCE [LARGE SCALE GENOMIC DNA]</scope>
    <source>
        <strain evidence="7 8">PX506</strain>
        <tissue evidence="7">Whole organism</tissue>
    </source>
</reference>
<feature type="transmembrane region" description="Helical" evidence="5">
    <location>
        <begin position="253"/>
        <end position="281"/>
    </location>
</feature>
<dbReference type="KEGG" id="crq:GCK72_013464"/>
<dbReference type="GeneID" id="9822969"/>
<gene>
    <name evidence="7" type="ORF">GCK72_013464</name>
</gene>
<feature type="transmembrane region" description="Helical" evidence="5">
    <location>
        <begin position="336"/>
        <end position="357"/>
    </location>
</feature>
<dbReference type="EMBL" id="WUAV01000004">
    <property type="protein sequence ID" value="KAF1757009.1"/>
    <property type="molecule type" value="Genomic_DNA"/>
</dbReference>
<organism evidence="7 8">
    <name type="scientific">Caenorhabditis remanei</name>
    <name type="common">Caenorhabditis vulgaris</name>
    <dbReference type="NCBI Taxonomy" id="31234"/>
    <lineage>
        <taxon>Eukaryota</taxon>
        <taxon>Metazoa</taxon>
        <taxon>Ecdysozoa</taxon>
        <taxon>Nematoda</taxon>
        <taxon>Chromadorea</taxon>
        <taxon>Rhabditida</taxon>
        <taxon>Rhabditina</taxon>
        <taxon>Rhabditomorpha</taxon>
        <taxon>Rhabditoidea</taxon>
        <taxon>Rhabditidae</taxon>
        <taxon>Peloderinae</taxon>
        <taxon>Caenorhabditis</taxon>
    </lineage>
</organism>
<accession>A0A6A5GRA9</accession>
<dbReference type="PANTHER" id="PTHR24064">
    <property type="entry name" value="SOLUTE CARRIER FAMILY 22 MEMBER"/>
    <property type="match status" value="1"/>
</dbReference>
<keyword evidence="3 5" id="KW-1133">Transmembrane helix</keyword>
<comment type="caution">
    <text evidence="7">The sequence shown here is derived from an EMBL/GenBank/DDBJ whole genome shotgun (WGS) entry which is preliminary data.</text>
</comment>
<dbReference type="SUPFAM" id="SSF103473">
    <property type="entry name" value="MFS general substrate transporter"/>
    <property type="match status" value="1"/>
</dbReference>
<dbReference type="Gene3D" id="1.20.1250.20">
    <property type="entry name" value="MFS general substrate transporter like domains"/>
    <property type="match status" value="1"/>
</dbReference>
<keyword evidence="4 5" id="KW-0472">Membrane</keyword>
<feature type="transmembrane region" description="Helical" evidence="5">
    <location>
        <begin position="399"/>
        <end position="417"/>
    </location>
</feature>
<feature type="transmembrane region" description="Helical" evidence="5">
    <location>
        <begin position="459"/>
        <end position="478"/>
    </location>
</feature>
<dbReference type="InterPro" id="IPR020846">
    <property type="entry name" value="MFS_dom"/>
</dbReference>
<name>A0A6A5GRA9_CAERE</name>
<feature type="transmembrane region" description="Helical" evidence="5">
    <location>
        <begin position="224"/>
        <end position="247"/>
    </location>
</feature>
<evidence type="ECO:0000256" key="4">
    <source>
        <dbReference type="ARBA" id="ARBA00023136"/>
    </source>
</evidence>
<sequence>MVSLSLPNSLVTDVLLEDEEHGDISIKKGSSGKLSDEELLARTIEKALKTKKLAQSSNMTSSVKVALTAEDLLDQIGIWHPYPLFITFSMAFLWLLSVMPTMSPSYMAPSSPCTLDNCSFVTVQNEFNITKTLIDPGEMTSSVFFLGNGVLGQIYAVAADRIGRRPVLITSLFISGLSGIGAAYAPSFELMLVGRFFQGSCFTALTMINWVMCCESISFSGHGYASVLFGLCWVIGYCSVSPLAIYFSTWRYVQLATSIPCVLFGILMLFTLPESFSFLVAKRKRDDLVKWIEMAERVGNEEIDYDADQIVDMSSREDDNKSLLQTLKIVLQSKLMMTYTAVESFLWIIDLMIYSALSLSSTGVGSHNMHLSYIFSGLVEIPSYFLIPAAIDWLGRKPSVMVCHLILAFSLLSMYLFDHEADPEIFLIIWLIAKFAVASAFMLCFVYGAELFPTNCRSICLGTCATISNLGAVVAPHVPAMDIFFPGLHYLFYALCAFICTILTTILPETKENHSVPRSQQQSLA</sequence>
<dbReference type="InterPro" id="IPR011701">
    <property type="entry name" value="MFS"/>
</dbReference>
<dbReference type="GO" id="GO:0022857">
    <property type="term" value="F:transmembrane transporter activity"/>
    <property type="evidence" value="ECO:0007669"/>
    <property type="project" value="InterPro"/>
</dbReference>
<feature type="transmembrane region" description="Helical" evidence="5">
    <location>
        <begin position="369"/>
        <end position="387"/>
    </location>
</feature>
<evidence type="ECO:0000313" key="7">
    <source>
        <dbReference type="EMBL" id="KAF1757009.1"/>
    </source>
</evidence>
<evidence type="ECO:0000256" key="1">
    <source>
        <dbReference type="ARBA" id="ARBA00004141"/>
    </source>
</evidence>
<feature type="transmembrane region" description="Helical" evidence="5">
    <location>
        <begin position="167"/>
        <end position="186"/>
    </location>
</feature>
<proteinExistence type="predicted"/>
<evidence type="ECO:0000256" key="2">
    <source>
        <dbReference type="ARBA" id="ARBA00022692"/>
    </source>
</evidence>
<evidence type="ECO:0000259" key="6">
    <source>
        <dbReference type="PROSITE" id="PS50850"/>
    </source>
</evidence>
<feature type="transmembrane region" description="Helical" evidence="5">
    <location>
        <begin position="82"/>
        <end position="99"/>
    </location>
</feature>
<feature type="transmembrane region" description="Helical" evidence="5">
    <location>
        <begin position="490"/>
        <end position="508"/>
    </location>
</feature>
<dbReference type="AlphaFoldDB" id="A0A6A5GRA9"/>
<comment type="subcellular location">
    <subcellularLocation>
        <location evidence="1">Membrane</location>
        <topology evidence="1">Multi-pass membrane protein</topology>
    </subcellularLocation>
</comment>
<dbReference type="CTD" id="9822969"/>
<dbReference type="Proteomes" id="UP000483820">
    <property type="component" value="Chromosome IV"/>
</dbReference>
<dbReference type="Pfam" id="PF07690">
    <property type="entry name" value="MFS_1"/>
    <property type="match status" value="1"/>
</dbReference>
<keyword evidence="2 5" id="KW-0812">Transmembrane</keyword>
<feature type="transmembrane region" description="Helical" evidence="5">
    <location>
        <begin position="423"/>
        <end position="447"/>
    </location>
</feature>
<dbReference type="RefSeq" id="XP_003093623.2">
    <property type="nucleotide sequence ID" value="XM_003093575.2"/>
</dbReference>
<dbReference type="PROSITE" id="PS50850">
    <property type="entry name" value="MFS"/>
    <property type="match status" value="1"/>
</dbReference>
<evidence type="ECO:0000256" key="5">
    <source>
        <dbReference type="SAM" id="Phobius"/>
    </source>
</evidence>